<dbReference type="InterPro" id="IPR004629">
    <property type="entry name" value="WecG_TagA_CpsF"/>
</dbReference>
<sequence length="237" mass="27691">MKKIKFLGLEFNTLTKRDVLKEEDFFKFIVPVNAEIIVKANQHSAFKHIINHNYATFDGQVPYLLARLQNPKLKFEKLSGSDLIYDFCHMARNEKRTVFLLGGYEKSNRDAVSILRQNYNIVIDGFSPVYKPYPFTKHHNQMILDILSQAKAEILFVGFGAMKQELWIKEHQNQLESMGIKWVIASGGTFEFVSGRIKRSPKLLQKVGLEGLFRFLMEPSKQRFQRLVTSFRMFKYL</sequence>
<reference evidence="3" key="1">
    <citation type="submission" date="2020-01" db="EMBL/GenBank/DDBJ databases">
        <authorList>
            <person name="Meier V. D."/>
            <person name="Meier V D."/>
        </authorList>
    </citation>
    <scope>NUCLEOTIDE SEQUENCE</scope>
    <source>
        <strain evidence="3">HLG_WM_MAG_05</strain>
    </source>
</reference>
<dbReference type="GO" id="GO:0016758">
    <property type="term" value="F:hexosyltransferase activity"/>
    <property type="evidence" value="ECO:0007669"/>
    <property type="project" value="TreeGrafter"/>
</dbReference>
<evidence type="ECO:0000256" key="2">
    <source>
        <dbReference type="ARBA" id="ARBA00022679"/>
    </source>
</evidence>
<evidence type="ECO:0000256" key="1">
    <source>
        <dbReference type="ARBA" id="ARBA00022676"/>
    </source>
</evidence>
<dbReference type="CDD" id="cd06533">
    <property type="entry name" value="Glyco_transf_WecG_TagA"/>
    <property type="match status" value="1"/>
</dbReference>
<proteinExistence type="predicted"/>
<evidence type="ECO:0000313" key="3">
    <source>
        <dbReference type="EMBL" id="CAA6805957.1"/>
    </source>
</evidence>
<gene>
    <name evidence="3" type="ORF">HELGO_WM12498</name>
</gene>
<accession>A0A6S6SSH0</accession>
<dbReference type="EMBL" id="CACVAU010000019">
    <property type="protein sequence ID" value="CAA6805957.1"/>
    <property type="molecule type" value="Genomic_DNA"/>
</dbReference>
<dbReference type="Pfam" id="PF03808">
    <property type="entry name" value="Glyco_tran_WecG"/>
    <property type="match status" value="1"/>
</dbReference>
<protein>
    <recommendedName>
        <fullName evidence="4">N-acetylmannosaminyltransferase (EC)</fullName>
    </recommendedName>
</protein>
<evidence type="ECO:0008006" key="4">
    <source>
        <dbReference type="Google" id="ProtNLM"/>
    </source>
</evidence>
<keyword evidence="2" id="KW-0808">Transferase</keyword>
<dbReference type="NCBIfam" id="TIGR00696">
    <property type="entry name" value="wecG_tagA_cpsF"/>
    <property type="match status" value="1"/>
</dbReference>
<name>A0A6S6SSH0_9BACT</name>
<keyword evidence="1" id="KW-0328">Glycosyltransferase</keyword>
<organism evidence="3">
    <name type="scientific">uncultured Sulfurovum sp</name>
    <dbReference type="NCBI Taxonomy" id="269237"/>
    <lineage>
        <taxon>Bacteria</taxon>
        <taxon>Pseudomonadati</taxon>
        <taxon>Campylobacterota</taxon>
        <taxon>Epsilonproteobacteria</taxon>
        <taxon>Campylobacterales</taxon>
        <taxon>Sulfurovaceae</taxon>
        <taxon>Sulfurovum</taxon>
        <taxon>environmental samples</taxon>
    </lineage>
</organism>
<dbReference type="PANTHER" id="PTHR34136:SF1">
    <property type="entry name" value="UDP-N-ACETYL-D-MANNOSAMINURONIC ACID TRANSFERASE"/>
    <property type="match status" value="1"/>
</dbReference>
<dbReference type="PANTHER" id="PTHR34136">
    <property type="match status" value="1"/>
</dbReference>
<dbReference type="AlphaFoldDB" id="A0A6S6SSH0"/>